<sequence length="213" mass="23991">MIQYGKQDEAMDSMPEKLQQRAQRNAQKRNEKKSLIADSALQALHELGFANTSLRDIAARAGLSLGMLHYYFEDKAELIAYCVSAYKADFMAYLEKALEGSEGRDAVIMRLSDALAASIFRDGPTHRLWYDIRNQALFDPSFRETVNDIEQGLIQVLAQAWVQAGHDASAFSPLLYAAMDGAFQFLMQQQLLTGQRPQQAIATELRQVLDRIL</sequence>
<dbReference type="Pfam" id="PF00440">
    <property type="entry name" value="TetR_N"/>
    <property type="match status" value="1"/>
</dbReference>
<evidence type="ECO:0000256" key="2">
    <source>
        <dbReference type="PROSITE-ProRule" id="PRU00335"/>
    </source>
</evidence>
<dbReference type="PRINTS" id="PR00455">
    <property type="entry name" value="HTHTETR"/>
</dbReference>
<dbReference type="SUPFAM" id="SSF46689">
    <property type="entry name" value="Homeodomain-like"/>
    <property type="match status" value="1"/>
</dbReference>
<dbReference type="PROSITE" id="PS50977">
    <property type="entry name" value="HTH_TETR_2"/>
    <property type="match status" value="1"/>
</dbReference>
<dbReference type="EMBL" id="WIRE01000001">
    <property type="protein sequence ID" value="MQX53307.1"/>
    <property type="molecule type" value="Genomic_DNA"/>
</dbReference>
<organism evidence="5 6">
    <name type="scientific">Alcanivorax sediminis</name>
    <dbReference type="NCBI Taxonomy" id="2663008"/>
    <lineage>
        <taxon>Bacteria</taxon>
        <taxon>Pseudomonadati</taxon>
        <taxon>Pseudomonadota</taxon>
        <taxon>Gammaproteobacteria</taxon>
        <taxon>Oceanospirillales</taxon>
        <taxon>Alcanivoracaceae</taxon>
        <taxon>Alcanivorax</taxon>
    </lineage>
</organism>
<feature type="region of interest" description="Disordered" evidence="3">
    <location>
        <begin position="1"/>
        <end position="29"/>
    </location>
</feature>
<dbReference type="PANTHER" id="PTHR30055:SF226">
    <property type="entry name" value="HTH-TYPE TRANSCRIPTIONAL REGULATOR PKSA"/>
    <property type="match status" value="1"/>
</dbReference>
<dbReference type="PROSITE" id="PS01081">
    <property type="entry name" value="HTH_TETR_1"/>
    <property type="match status" value="1"/>
</dbReference>
<feature type="DNA-binding region" description="H-T-H motif" evidence="2">
    <location>
        <begin position="53"/>
        <end position="72"/>
    </location>
</feature>
<dbReference type="SUPFAM" id="SSF48498">
    <property type="entry name" value="Tetracyclin repressor-like, C-terminal domain"/>
    <property type="match status" value="1"/>
</dbReference>
<dbReference type="InterPro" id="IPR023772">
    <property type="entry name" value="DNA-bd_HTH_TetR-type_CS"/>
</dbReference>
<dbReference type="GO" id="GO:0000976">
    <property type="term" value="F:transcription cis-regulatory region binding"/>
    <property type="evidence" value="ECO:0007669"/>
    <property type="project" value="TreeGrafter"/>
</dbReference>
<dbReference type="AlphaFoldDB" id="A0A6N7LSF6"/>
<comment type="caution">
    <text evidence="5">The sequence shown here is derived from an EMBL/GenBank/DDBJ whole genome shotgun (WGS) entry which is preliminary data.</text>
</comment>
<accession>A0A6N7LSF6</accession>
<dbReference type="InterPro" id="IPR009057">
    <property type="entry name" value="Homeodomain-like_sf"/>
</dbReference>
<protein>
    <submittedName>
        <fullName evidence="5">TetR family transcriptional regulator</fullName>
    </submittedName>
</protein>
<proteinExistence type="predicted"/>
<evidence type="ECO:0000256" key="3">
    <source>
        <dbReference type="SAM" id="MobiDB-lite"/>
    </source>
</evidence>
<evidence type="ECO:0000313" key="6">
    <source>
        <dbReference type="Proteomes" id="UP000469421"/>
    </source>
</evidence>
<feature type="domain" description="HTH tetR-type" evidence="4">
    <location>
        <begin position="30"/>
        <end position="90"/>
    </location>
</feature>
<dbReference type="InterPro" id="IPR050109">
    <property type="entry name" value="HTH-type_TetR-like_transc_reg"/>
</dbReference>
<dbReference type="PANTHER" id="PTHR30055">
    <property type="entry name" value="HTH-TYPE TRANSCRIPTIONAL REGULATOR RUTR"/>
    <property type="match status" value="1"/>
</dbReference>
<name>A0A6N7LSF6_9GAMM</name>
<evidence type="ECO:0000259" key="4">
    <source>
        <dbReference type="PROSITE" id="PS50977"/>
    </source>
</evidence>
<evidence type="ECO:0000256" key="1">
    <source>
        <dbReference type="ARBA" id="ARBA00023125"/>
    </source>
</evidence>
<dbReference type="RefSeq" id="WP_153500571.1">
    <property type="nucleotide sequence ID" value="NZ_JBMZXE010000003.1"/>
</dbReference>
<reference evidence="5 6" key="1">
    <citation type="submission" date="2019-10" db="EMBL/GenBank/DDBJ databases">
        <title>Alcanivorax sp.PA15-N-34 draft genome sequence.</title>
        <authorList>
            <person name="Liao X."/>
            <person name="Shao Z."/>
        </authorList>
    </citation>
    <scope>NUCLEOTIDE SEQUENCE [LARGE SCALE GENOMIC DNA]</scope>
    <source>
        <strain evidence="5 6">PA15-N-34</strain>
    </source>
</reference>
<keyword evidence="6" id="KW-1185">Reference proteome</keyword>
<keyword evidence="1 2" id="KW-0238">DNA-binding</keyword>
<evidence type="ECO:0000313" key="5">
    <source>
        <dbReference type="EMBL" id="MQX53307.1"/>
    </source>
</evidence>
<dbReference type="GO" id="GO:0003700">
    <property type="term" value="F:DNA-binding transcription factor activity"/>
    <property type="evidence" value="ECO:0007669"/>
    <property type="project" value="TreeGrafter"/>
</dbReference>
<dbReference type="Gene3D" id="1.10.357.10">
    <property type="entry name" value="Tetracycline Repressor, domain 2"/>
    <property type="match status" value="1"/>
</dbReference>
<dbReference type="InterPro" id="IPR036271">
    <property type="entry name" value="Tet_transcr_reg_TetR-rel_C_sf"/>
</dbReference>
<gene>
    <name evidence="5" type="ORF">GFN93_08600</name>
</gene>
<dbReference type="InterPro" id="IPR001647">
    <property type="entry name" value="HTH_TetR"/>
</dbReference>
<dbReference type="Proteomes" id="UP000469421">
    <property type="component" value="Unassembled WGS sequence"/>
</dbReference>
<feature type="compositionally biased region" description="Basic and acidic residues" evidence="3">
    <location>
        <begin position="1"/>
        <end position="19"/>
    </location>
</feature>